<keyword evidence="1" id="KW-0472">Membrane</keyword>
<name>A0A8H5I246_9AGAR</name>
<evidence type="ECO:0000313" key="3">
    <source>
        <dbReference type="Proteomes" id="UP000518752"/>
    </source>
</evidence>
<dbReference type="AlphaFoldDB" id="A0A8H5I246"/>
<dbReference type="PANTHER" id="PTHR14256:SF1">
    <property type="entry name" value="GEO09626P1"/>
    <property type="match status" value="1"/>
</dbReference>
<protein>
    <submittedName>
        <fullName evidence="2">Uncharacterized protein</fullName>
    </submittedName>
</protein>
<feature type="transmembrane region" description="Helical" evidence="1">
    <location>
        <begin position="62"/>
        <end position="86"/>
    </location>
</feature>
<gene>
    <name evidence="2" type="ORF">D9757_000385</name>
</gene>
<evidence type="ECO:0000256" key="1">
    <source>
        <dbReference type="SAM" id="Phobius"/>
    </source>
</evidence>
<dbReference type="Pfam" id="PF06522">
    <property type="entry name" value="B12D"/>
    <property type="match status" value="1"/>
</dbReference>
<comment type="caution">
    <text evidence="2">The sequence shown here is derived from an EMBL/GenBank/DDBJ whole genome shotgun (WGS) entry which is preliminary data.</text>
</comment>
<dbReference type="OrthoDB" id="5511684at2759"/>
<evidence type="ECO:0000313" key="2">
    <source>
        <dbReference type="EMBL" id="KAF5393796.1"/>
    </source>
</evidence>
<keyword evidence="1" id="KW-1133">Transmembrane helix</keyword>
<reference evidence="2 3" key="1">
    <citation type="journal article" date="2020" name="ISME J.">
        <title>Uncovering the hidden diversity of litter-decomposition mechanisms in mushroom-forming fungi.</title>
        <authorList>
            <person name="Floudas D."/>
            <person name="Bentzer J."/>
            <person name="Ahren D."/>
            <person name="Johansson T."/>
            <person name="Persson P."/>
            <person name="Tunlid A."/>
        </authorList>
    </citation>
    <scope>NUCLEOTIDE SEQUENCE [LARGE SCALE GENOMIC DNA]</scope>
    <source>
        <strain evidence="2 3">CBS 406.79</strain>
    </source>
</reference>
<sequence>MAREEYLFVGKDKESALIRSNPTRLLPPTHSRVLYNTQTPSHKIINPSTMSSPLRRSFMKNWFAVEAIPIWVIVGTVVSGGTWFMIRSAMGPTIQWTRSNPTPWNEIKPHQSTKLVQVNHKFDERWSREKL</sequence>
<dbReference type="EMBL" id="JAACJN010000001">
    <property type="protein sequence ID" value="KAF5393796.1"/>
    <property type="molecule type" value="Genomic_DNA"/>
</dbReference>
<dbReference type="InterPro" id="IPR010530">
    <property type="entry name" value="B12D"/>
</dbReference>
<accession>A0A8H5I246</accession>
<proteinExistence type="predicted"/>
<keyword evidence="3" id="KW-1185">Reference proteome</keyword>
<dbReference type="PANTHER" id="PTHR14256">
    <property type="entry name" value="NADH-UBIQUINONE OXIDOREDUCTASE MLRQ SUBUNIT"/>
    <property type="match status" value="1"/>
</dbReference>
<keyword evidence="1" id="KW-0812">Transmembrane</keyword>
<organism evidence="2 3">
    <name type="scientific">Collybiopsis confluens</name>
    <dbReference type="NCBI Taxonomy" id="2823264"/>
    <lineage>
        <taxon>Eukaryota</taxon>
        <taxon>Fungi</taxon>
        <taxon>Dikarya</taxon>
        <taxon>Basidiomycota</taxon>
        <taxon>Agaricomycotina</taxon>
        <taxon>Agaricomycetes</taxon>
        <taxon>Agaricomycetidae</taxon>
        <taxon>Agaricales</taxon>
        <taxon>Marasmiineae</taxon>
        <taxon>Omphalotaceae</taxon>
        <taxon>Collybiopsis</taxon>
    </lineage>
</organism>
<dbReference type="Proteomes" id="UP000518752">
    <property type="component" value="Unassembled WGS sequence"/>
</dbReference>